<evidence type="ECO:0000313" key="4">
    <source>
        <dbReference type="Proteomes" id="UP000310158"/>
    </source>
</evidence>
<comment type="caution">
    <text evidence="3">The sequence shown here is derived from an EMBL/GenBank/DDBJ whole genome shotgun (WGS) entry which is preliminary data.</text>
</comment>
<dbReference type="OrthoDB" id="2799068at2759"/>
<evidence type="ECO:0000313" key="3">
    <source>
        <dbReference type="EMBL" id="THH16552.1"/>
    </source>
</evidence>
<keyword evidence="4" id="KW-1185">Reference proteome</keyword>
<gene>
    <name evidence="3" type="ORF">EW146_g4098</name>
</gene>
<evidence type="ECO:0000259" key="2">
    <source>
        <dbReference type="PROSITE" id="PS50097"/>
    </source>
</evidence>
<sequence>MSSMSTSTSNVAGIPPGSLASDNSGNVEKKVIKSDSLWLNEGNIVIRTTSADAYTLYKVHKSILSLHSPVFRGLFDSPQDALHSASEHFEGIPIMDLPDAPDDVDGFLKALYLPIHVSLSETFRCVQPQTYHDLGHIPDWVSGKLRLATKYDVRSLRQILTCALEKIWPSLYSEWKELMTRYDNLRLYNVINDGNEKVNEVYPDPAKAIRLAMDLNVPDILPSAFYDLMCAYDEDWDERVITYPVLTMDDFHRLFKGRVALQKSNRVFVAKFIDTTLPELQTPRNACEALATETSHEQWPCRPHLQDWWRDASKDSDFTADPIYWLSTAYSRKPLPPTLCSKCIRLVKSTIDDEAHRMWTNLKKSFDLEEVVSPRWGEDPDPTD</sequence>
<accession>A0A4S4LVP9</accession>
<feature type="compositionally biased region" description="Polar residues" evidence="1">
    <location>
        <begin position="1"/>
        <end position="11"/>
    </location>
</feature>
<dbReference type="Proteomes" id="UP000310158">
    <property type="component" value="Unassembled WGS sequence"/>
</dbReference>
<proteinExistence type="predicted"/>
<dbReference type="InterPro" id="IPR000210">
    <property type="entry name" value="BTB/POZ_dom"/>
</dbReference>
<name>A0A4S4LVP9_9AGAM</name>
<feature type="domain" description="BTB" evidence="2">
    <location>
        <begin position="42"/>
        <end position="112"/>
    </location>
</feature>
<evidence type="ECO:0000256" key="1">
    <source>
        <dbReference type="SAM" id="MobiDB-lite"/>
    </source>
</evidence>
<dbReference type="InterPro" id="IPR011333">
    <property type="entry name" value="SKP1/BTB/POZ_sf"/>
</dbReference>
<dbReference type="EMBL" id="SGPL01000152">
    <property type="protein sequence ID" value="THH16552.1"/>
    <property type="molecule type" value="Genomic_DNA"/>
</dbReference>
<reference evidence="3 4" key="1">
    <citation type="submission" date="2019-02" db="EMBL/GenBank/DDBJ databases">
        <title>Genome sequencing of the rare red list fungi Bondarzewia mesenterica.</title>
        <authorList>
            <person name="Buettner E."/>
            <person name="Kellner H."/>
        </authorList>
    </citation>
    <scope>NUCLEOTIDE SEQUENCE [LARGE SCALE GENOMIC DNA]</scope>
    <source>
        <strain evidence="3 4">DSM 108281</strain>
    </source>
</reference>
<dbReference type="Gene3D" id="3.30.710.10">
    <property type="entry name" value="Potassium Channel Kv1.1, Chain A"/>
    <property type="match status" value="1"/>
</dbReference>
<dbReference type="PROSITE" id="PS50097">
    <property type="entry name" value="BTB"/>
    <property type="match status" value="1"/>
</dbReference>
<protein>
    <recommendedName>
        <fullName evidence="2">BTB domain-containing protein</fullName>
    </recommendedName>
</protein>
<dbReference type="AlphaFoldDB" id="A0A4S4LVP9"/>
<feature type="region of interest" description="Disordered" evidence="1">
    <location>
        <begin position="1"/>
        <end position="22"/>
    </location>
</feature>
<organism evidence="3 4">
    <name type="scientific">Bondarzewia mesenterica</name>
    <dbReference type="NCBI Taxonomy" id="1095465"/>
    <lineage>
        <taxon>Eukaryota</taxon>
        <taxon>Fungi</taxon>
        <taxon>Dikarya</taxon>
        <taxon>Basidiomycota</taxon>
        <taxon>Agaricomycotina</taxon>
        <taxon>Agaricomycetes</taxon>
        <taxon>Russulales</taxon>
        <taxon>Bondarzewiaceae</taxon>
        <taxon>Bondarzewia</taxon>
    </lineage>
</organism>